<reference evidence="1 2" key="2">
    <citation type="submission" date="2022-06" db="EMBL/GenBank/DDBJ databases">
        <title>Genomic Encyclopedia of Type Strains, Phase I: the one thousand microbial genomes (KMG-I) project.</title>
        <authorList>
            <person name="Kyrpides N."/>
        </authorList>
    </citation>
    <scope>NUCLEOTIDE SEQUENCE [LARGE SCALE GENOMIC DNA]</scope>
    <source>
        <strain evidence="1 2">DSM 43889</strain>
    </source>
</reference>
<name>A0ABT1JKK6_ACTCY</name>
<dbReference type="Proteomes" id="UP000791080">
    <property type="component" value="Unassembled WGS sequence"/>
</dbReference>
<comment type="caution">
    <text evidence="1">The sequence shown here is derived from an EMBL/GenBank/DDBJ whole genome shotgun (WGS) entry which is preliminary data.</text>
</comment>
<sequence length="124" mass="14084">MSQDSYYLDPESVPQTIANLNYVQDDLLREIRRLAERFELLSFRGDDRVSTNATREFRRLALDPDDQSLTAAIDVLELAIKHQVGALSAALHQYESMEETNAVQPVEFQWPNGRVDHAGDGHGR</sequence>
<proteinExistence type="predicted"/>
<evidence type="ECO:0000313" key="1">
    <source>
        <dbReference type="EMBL" id="MCP2332867.1"/>
    </source>
</evidence>
<reference evidence="1 2" key="1">
    <citation type="submission" date="2013-07" db="EMBL/GenBank/DDBJ databases">
        <authorList>
            <consortium name="DOE Joint Genome Institute"/>
            <person name="Reeve W."/>
            <person name="Huntemann M."/>
            <person name="Han J."/>
            <person name="Chen A."/>
            <person name="Kyrpides N."/>
            <person name="Mavromatis K."/>
            <person name="Markowitz V."/>
            <person name="Palaniappan K."/>
            <person name="Ivanova N."/>
            <person name="Schaumberg A."/>
            <person name="Pati A."/>
            <person name="Liolios K."/>
            <person name="Nordberg H.P."/>
            <person name="Cantor M.N."/>
            <person name="Hua S.X."/>
            <person name="Woyke T."/>
        </authorList>
    </citation>
    <scope>NUCLEOTIDE SEQUENCE [LARGE SCALE GENOMIC DNA]</scope>
    <source>
        <strain evidence="1 2">DSM 43889</strain>
    </source>
</reference>
<organism evidence="1 2">
    <name type="scientific">Actinoalloteichus caeruleus DSM 43889</name>
    <dbReference type="NCBI Taxonomy" id="1120930"/>
    <lineage>
        <taxon>Bacteria</taxon>
        <taxon>Bacillati</taxon>
        <taxon>Actinomycetota</taxon>
        <taxon>Actinomycetes</taxon>
        <taxon>Pseudonocardiales</taxon>
        <taxon>Pseudonocardiaceae</taxon>
        <taxon>Actinoalloteichus</taxon>
        <taxon>Actinoalloteichus cyanogriseus</taxon>
    </lineage>
</organism>
<dbReference type="EMBL" id="AUBJ02000001">
    <property type="protein sequence ID" value="MCP2332867.1"/>
    <property type="molecule type" value="Genomic_DNA"/>
</dbReference>
<evidence type="ECO:0000313" key="2">
    <source>
        <dbReference type="Proteomes" id="UP000791080"/>
    </source>
</evidence>
<keyword evidence="2" id="KW-1185">Reference proteome</keyword>
<protein>
    <submittedName>
        <fullName evidence="1">Uncharacterized protein</fullName>
    </submittedName>
</protein>
<gene>
    <name evidence="1" type="ORF">G443_003137</name>
</gene>
<accession>A0ABT1JKK6</accession>